<dbReference type="FunFam" id="3.20.20.220:FF:000001">
    <property type="entry name" value="Methylenetetrahydrofolate reductase"/>
    <property type="match status" value="1"/>
</dbReference>
<keyword evidence="6 12" id="KW-0274">FAD</keyword>
<dbReference type="SUPFAM" id="SSF51730">
    <property type="entry name" value="FAD-linked oxidoreductase"/>
    <property type="match status" value="1"/>
</dbReference>
<gene>
    <name evidence="13" type="ORF">Xvie_03376</name>
</gene>
<keyword evidence="5 12" id="KW-0285">Flavoprotein</keyword>
<evidence type="ECO:0000256" key="9">
    <source>
        <dbReference type="ARBA" id="ARBA00023167"/>
    </source>
</evidence>
<comment type="similarity">
    <text evidence="3 12">Belongs to the methylenetetrahydrofolate reductase family.</text>
</comment>
<dbReference type="InterPro" id="IPR029041">
    <property type="entry name" value="FAD-linked_oxidoreductase-like"/>
</dbReference>
<comment type="catalytic activity">
    <reaction evidence="11">
        <text>(6S)-5-methyl-5,6,7,8-tetrahydrofolate + NAD(+) = (6R)-5,10-methylene-5,6,7,8-tetrahydrofolate + NADH + H(+)</text>
        <dbReference type="Rhea" id="RHEA:19821"/>
        <dbReference type="ChEBI" id="CHEBI:15378"/>
        <dbReference type="ChEBI" id="CHEBI:15636"/>
        <dbReference type="ChEBI" id="CHEBI:18608"/>
        <dbReference type="ChEBI" id="CHEBI:57540"/>
        <dbReference type="ChEBI" id="CHEBI:57945"/>
        <dbReference type="EC" id="1.5.1.54"/>
    </reaction>
    <physiologicalReaction direction="right-to-left" evidence="11">
        <dbReference type="Rhea" id="RHEA:19823"/>
    </physiologicalReaction>
</comment>
<keyword evidence="7 12" id="KW-0560">Oxidoreductase</keyword>
<reference evidence="13 14" key="1">
    <citation type="submission" date="2016-10" db="EMBL/GenBank/DDBJ databases">
        <title>Systematic genetic and metabolomic analysis of Xenorhabdus and Photorhabdus spp., highlights the requirements for a dual symbiotic and pathogenic life style.</title>
        <authorList>
            <person name="Tobias N.J."/>
            <person name="Wolff H."/>
            <person name="Djahanschiri B."/>
            <person name="Pidot S.J."/>
            <person name="Stinear T.P."/>
            <person name="Ebersberger I."/>
            <person name="Bode H.B."/>
        </authorList>
    </citation>
    <scope>NUCLEOTIDE SEQUENCE [LARGE SCALE GENOMIC DNA]</scope>
    <source>
        <strain evidence="13 14">DSM 22392</strain>
    </source>
</reference>
<dbReference type="NCBIfam" id="TIGR00676">
    <property type="entry name" value="fadh2"/>
    <property type="match status" value="1"/>
</dbReference>
<evidence type="ECO:0000256" key="8">
    <source>
        <dbReference type="ARBA" id="ARBA00023027"/>
    </source>
</evidence>
<keyword evidence="4" id="KW-0028">Amino-acid biosynthesis</keyword>
<dbReference type="NCBIfam" id="NF006950">
    <property type="entry name" value="PRK09432.1"/>
    <property type="match status" value="1"/>
</dbReference>
<dbReference type="InterPro" id="IPR003171">
    <property type="entry name" value="Mehydrof_redctse-like"/>
</dbReference>
<dbReference type="Gene3D" id="3.20.20.220">
    <property type="match status" value="1"/>
</dbReference>
<dbReference type="STRING" id="351656.Xvie_03376"/>
<evidence type="ECO:0000256" key="4">
    <source>
        <dbReference type="ARBA" id="ARBA00022605"/>
    </source>
</evidence>
<evidence type="ECO:0000313" key="13">
    <source>
        <dbReference type="EMBL" id="OTA14822.1"/>
    </source>
</evidence>
<keyword evidence="9" id="KW-0486">Methionine biosynthesis</keyword>
<dbReference type="Pfam" id="PF02219">
    <property type="entry name" value="MTHFR"/>
    <property type="match status" value="1"/>
</dbReference>
<dbReference type="EC" id="1.5.1.54" evidence="12"/>
<accession>A0A1Y2SBC2</accession>
<dbReference type="GO" id="GO:0035999">
    <property type="term" value="P:tetrahydrofolate interconversion"/>
    <property type="evidence" value="ECO:0007669"/>
    <property type="project" value="UniProtKB-UniPathway"/>
</dbReference>
<comment type="pathway">
    <text evidence="10">Amino-acid biosynthesis; L-methionine biosynthesis via de novo pathway.</text>
</comment>
<evidence type="ECO:0000256" key="2">
    <source>
        <dbReference type="ARBA" id="ARBA00004777"/>
    </source>
</evidence>
<evidence type="ECO:0000256" key="11">
    <source>
        <dbReference type="ARBA" id="ARBA00048628"/>
    </source>
</evidence>
<evidence type="ECO:0000256" key="3">
    <source>
        <dbReference type="ARBA" id="ARBA00006743"/>
    </source>
</evidence>
<dbReference type="UniPathway" id="UPA00193"/>
<dbReference type="PANTHER" id="PTHR45754:SF3">
    <property type="entry name" value="METHYLENETETRAHYDROFOLATE REDUCTASE (NADPH)"/>
    <property type="match status" value="1"/>
</dbReference>
<evidence type="ECO:0000313" key="14">
    <source>
        <dbReference type="Proteomes" id="UP000194350"/>
    </source>
</evidence>
<dbReference type="GO" id="GO:0106312">
    <property type="term" value="F:methylenetetrahydrofolate reductase (NADH) activity"/>
    <property type="evidence" value="ECO:0007669"/>
    <property type="project" value="UniProtKB-EC"/>
</dbReference>
<name>A0A1Y2SBC2_9GAMM</name>
<evidence type="ECO:0000256" key="7">
    <source>
        <dbReference type="ARBA" id="ARBA00023002"/>
    </source>
</evidence>
<dbReference type="GO" id="GO:0005829">
    <property type="term" value="C:cytosol"/>
    <property type="evidence" value="ECO:0007669"/>
    <property type="project" value="InterPro"/>
</dbReference>
<proteinExistence type="inferred from homology"/>
<keyword evidence="14" id="KW-1185">Reference proteome</keyword>
<dbReference type="EMBL" id="MUBJ01000023">
    <property type="protein sequence ID" value="OTA14822.1"/>
    <property type="molecule type" value="Genomic_DNA"/>
</dbReference>
<evidence type="ECO:0000256" key="6">
    <source>
        <dbReference type="ARBA" id="ARBA00022827"/>
    </source>
</evidence>
<keyword evidence="8" id="KW-0520">NAD</keyword>
<evidence type="ECO:0000256" key="5">
    <source>
        <dbReference type="ARBA" id="ARBA00022630"/>
    </source>
</evidence>
<evidence type="ECO:0000256" key="10">
    <source>
        <dbReference type="ARBA" id="ARBA00034478"/>
    </source>
</evidence>
<dbReference type="RefSeq" id="WP_086110299.1">
    <property type="nucleotide sequence ID" value="NZ_CAWNGD010000066.1"/>
</dbReference>
<comment type="caution">
    <text evidence="13">The sequence shown here is derived from an EMBL/GenBank/DDBJ whole genome shotgun (WGS) entry which is preliminary data.</text>
</comment>
<comment type="cofactor">
    <cofactor evidence="1 12">
        <name>FAD</name>
        <dbReference type="ChEBI" id="CHEBI:57692"/>
    </cofactor>
</comment>
<sequence length="295" mass="33249">MSFFHANQREALNQNLAELEGQIRVSFEFFPPRTAEMEQTLWKSIDRLSKLKPKFVSVTYGANSGERDRTHSIIKGIKEKTGLDAAPHLTCIDASRGELSNIAHDYWQNGIRHIVALRGDLPANGCKPEMYGADLVELLKKEADFDISVAAYPEVHPEAKSAQADLINLKRKIDAGANRAITQFFFDVESYLRFRDRCVATGIDVEIVPGILPVSNFRQLQRFATITNVRIPSWMTRMFEGLDNDPESRSLVGASIAMDMVKILSREGVKDFHFYTLNRAELSYAICHTLGVRPS</sequence>
<dbReference type="PANTHER" id="PTHR45754">
    <property type="entry name" value="METHYLENETETRAHYDROFOLATE REDUCTASE"/>
    <property type="match status" value="1"/>
</dbReference>
<dbReference type="OrthoDB" id="9812555at2"/>
<dbReference type="CDD" id="cd00537">
    <property type="entry name" value="MTHFR"/>
    <property type="match status" value="1"/>
</dbReference>
<dbReference type="InterPro" id="IPR004620">
    <property type="entry name" value="MTHF_reductase_bac"/>
</dbReference>
<evidence type="ECO:0000256" key="12">
    <source>
        <dbReference type="RuleBase" id="RU003862"/>
    </source>
</evidence>
<organism evidence="13 14">
    <name type="scientific">Xenorhabdus vietnamensis</name>
    <dbReference type="NCBI Taxonomy" id="351656"/>
    <lineage>
        <taxon>Bacteria</taxon>
        <taxon>Pseudomonadati</taxon>
        <taxon>Pseudomonadota</taxon>
        <taxon>Gammaproteobacteria</taxon>
        <taxon>Enterobacterales</taxon>
        <taxon>Morganellaceae</taxon>
        <taxon>Xenorhabdus</taxon>
    </lineage>
</organism>
<protein>
    <recommendedName>
        <fullName evidence="12">Methylenetetrahydrofolate reductase</fullName>
        <ecNumber evidence="12">1.5.1.54</ecNumber>
    </recommendedName>
</protein>
<dbReference type="GO" id="GO:0009086">
    <property type="term" value="P:methionine biosynthetic process"/>
    <property type="evidence" value="ECO:0007669"/>
    <property type="project" value="UniProtKB-KW"/>
</dbReference>
<comment type="pathway">
    <text evidence="2 12">One-carbon metabolism; tetrahydrofolate interconversion.</text>
</comment>
<dbReference type="Proteomes" id="UP000194350">
    <property type="component" value="Unassembled WGS sequence"/>
</dbReference>
<dbReference type="GO" id="GO:0071949">
    <property type="term" value="F:FAD binding"/>
    <property type="evidence" value="ECO:0007669"/>
    <property type="project" value="TreeGrafter"/>
</dbReference>
<dbReference type="AlphaFoldDB" id="A0A1Y2SBC2"/>
<evidence type="ECO:0000256" key="1">
    <source>
        <dbReference type="ARBA" id="ARBA00001974"/>
    </source>
</evidence>